<dbReference type="RefSeq" id="WP_280577999.1">
    <property type="nucleotide sequence ID" value="NZ_JARXRO010000014.1"/>
</dbReference>
<keyword evidence="3" id="KW-1185">Reference proteome</keyword>
<accession>A0ABT6JSX3</accession>
<reference evidence="2 3" key="1">
    <citation type="submission" date="2023-04" db="EMBL/GenBank/DDBJ databases">
        <title>Luteimonas sp. M1R5S59.</title>
        <authorList>
            <person name="Sun J.-Q."/>
        </authorList>
    </citation>
    <scope>NUCLEOTIDE SEQUENCE [LARGE SCALE GENOMIC DNA]</scope>
    <source>
        <strain evidence="2 3">M1R5S59</strain>
    </source>
</reference>
<gene>
    <name evidence="2" type="ORF">QFW81_07145</name>
</gene>
<proteinExistence type="predicted"/>
<dbReference type="InterPro" id="IPR036420">
    <property type="entry name" value="BRCT_dom_sf"/>
</dbReference>
<sequence length="120" mass="12812">MPSEKLTRILKAKSPFSADVISAMSESEGWDWVYANCATRKDKMLQVCFTGFSATEKAELAELARKHRLGVATSVTNDLAFLCAGESAGPAKLSKAAAQGVTLLTRAEFERLLATGEVAA</sequence>
<comment type="caution">
    <text evidence="2">The sequence shown here is derived from an EMBL/GenBank/DDBJ whole genome shotgun (WGS) entry which is preliminary data.</text>
</comment>
<dbReference type="SUPFAM" id="SSF52113">
    <property type="entry name" value="BRCT domain"/>
    <property type="match status" value="1"/>
</dbReference>
<organism evidence="2 3">
    <name type="scientific">Luteimonas kalidii</name>
    <dbReference type="NCBI Taxonomy" id="3042025"/>
    <lineage>
        <taxon>Bacteria</taxon>
        <taxon>Pseudomonadati</taxon>
        <taxon>Pseudomonadota</taxon>
        <taxon>Gammaproteobacteria</taxon>
        <taxon>Lysobacterales</taxon>
        <taxon>Lysobacteraceae</taxon>
        <taxon>Luteimonas</taxon>
    </lineage>
</organism>
<dbReference type="Pfam" id="PF00533">
    <property type="entry name" value="BRCT"/>
    <property type="match status" value="1"/>
</dbReference>
<dbReference type="Proteomes" id="UP001156873">
    <property type="component" value="Unassembled WGS sequence"/>
</dbReference>
<evidence type="ECO:0000313" key="2">
    <source>
        <dbReference type="EMBL" id="MDH5833699.1"/>
    </source>
</evidence>
<evidence type="ECO:0000259" key="1">
    <source>
        <dbReference type="Pfam" id="PF00533"/>
    </source>
</evidence>
<dbReference type="Gene3D" id="3.40.50.10190">
    <property type="entry name" value="BRCT domain"/>
    <property type="match status" value="1"/>
</dbReference>
<name>A0ABT6JSX3_9GAMM</name>
<evidence type="ECO:0000313" key="3">
    <source>
        <dbReference type="Proteomes" id="UP001156873"/>
    </source>
</evidence>
<feature type="domain" description="BRCT" evidence="1">
    <location>
        <begin position="46"/>
        <end position="110"/>
    </location>
</feature>
<dbReference type="InterPro" id="IPR001357">
    <property type="entry name" value="BRCT_dom"/>
</dbReference>
<protein>
    <recommendedName>
        <fullName evidence="1">BRCT domain-containing protein</fullName>
    </recommendedName>
</protein>
<dbReference type="EMBL" id="JARXRO010000014">
    <property type="protein sequence ID" value="MDH5833699.1"/>
    <property type="molecule type" value="Genomic_DNA"/>
</dbReference>